<protein>
    <recommendedName>
        <fullName evidence="1">BioF2-like acetyltransferase domain-containing protein</fullName>
    </recommendedName>
</protein>
<feature type="domain" description="BioF2-like acetyltransferase" evidence="1">
    <location>
        <begin position="189"/>
        <end position="303"/>
    </location>
</feature>
<dbReference type="Pfam" id="PF13480">
    <property type="entry name" value="Acetyltransf_6"/>
    <property type="match status" value="1"/>
</dbReference>
<evidence type="ECO:0000313" key="3">
    <source>
        <dbReference type="Proteomes" id="UP000011566"/>
    </source>
</evidence>
<sequence length="334" mass="38288">MSITIRNATDDDLEQWDSYVDRSPHANPFHYRRSLAALADYANAECHHLVGYKGQEVVGIFPVFEVTRFGVSTAFSPPPGLLVPYLGPALLNMGKLKQRKRERRHERFVDGCFEWIDKVVDPRYTHVRSDYRYTDLRPLEWNEMRVSLGHTYTVDLSVGEDALLKRFSSDARSNVRDGPPENCVVEEGGERAIRRIVTQVYRRYESQGKSYGVTPGLVLALRDGLDEGRLRPYVCRVDGRFAGGMITLEDDDTIYRWQGGAKHDAGVPVNDLVDWHIMRDAMDRGIDSYDLVGADERRLNRYKAKFDPELRTYHEAERAGPAMALVREAYTRLQ</sequence>
<evidence type="ECO:0000313" key="2">
    <source>
        <dbReference type="EMBL" id="EMA35763.1"/>
    </source>
</evidence>
<dbReference type="PANTHER" id="PTHR36174:SF1">
    <property type="entry name" value="LIPID II:GLYCINE GLYCYLTRANSFERASE"/>
    <property type="match status" value="1"/>
</dbReference>
<gene>
    <name evidence="2" type="ORF">C447_16434</name>
</gene>
<dbReference type="PANTHER" id="PTHR36174">
    <property type="entry name" value="LIPID II:GLYCINE GLYCYLTRANSFERASE"/>
    <property type="match status" value="1"/>
</dbReference>
<dbReference type="SUPFAM" id="SSF55729">
    <property type="entry name" value="Acyl-CoA N-acyltransferases (Nat)"/>
    <property type="match status" value="1"/>
</dbReference>
<dbReference type="PATRIC" id="fig|1132509.6.peg.3821"/>
<organism evidence="2 3">
    <name type="scientific">Halococcus hamelinensis 100A6</name>
    <dbReference type="NCBI Taxonomy" id="1132509"/>
    <lineage>
        <taxon>Archaea</taxon>
        <taxon>Methanobacteriati</taxon>
        <taxon>Methanobacteriota</taxon>
        <taxon>Stenosarchaea group</taxon>
        <taxon>Halobacteria</taxon>
        <taxon>Halobacteriales</taxon>
        <taxon>Halococcaceae</taxon>
        <taxon>Halococcus</taxon>
    </lineage>
</organism>
<name>M0LRN6_9EURY</name>
<dbReference type="RefSeq" id="WP_007695826.1">
    <property type="nucleotide sequence ID" value="NZ_AJRK01000449.1"/>
</dbReference>
<dbReference type="InterPro" id="IPR038740">
    <property type="entry name" value="BioF2-like_GNAT_dom"/>
</dbReference>
<dbReference type="AlphaFoldDB" id="M0LRN6"/>
<comment type="caution">
    <text evidence="2">The sequence shown here is derived from an EMBL/GenBank/DDBJ whole genome shotgun (WGS) entry which is preliminary data.</text>
</comment>
<reference evidence="2 3" key="1">
    <citation type="journal article" date="2014" name="PLoS Genet.">
        <title>Phylogenetically driven sequencing of extremely halophilic archaea reveals strategies for static and dynamic osmo-response.</title>
        <authorList>
            <person name="Becker E.A."/>
            <person name="Seitzer P.M."/>
            <person name="Tritt A."/>
            <person name="Larsen D."/>
            <person name="Krusor M."/>
            <person name="Yao A.I."/>
            <person name="Wu D."/>
            <person name="Madern D."/>
            <person name="Eisen J.A."/>
            <person name="Darling A.E."/>
            <person name="Facciotti M.T."/>
        </authorList>
    </citation>
    <scope>NUCLEOTIDE SEQUENCE [LARGE SCALE GENOMIC DNA]</scope>
    <source>
        <strain evidence="2 3">100A6</strain>
    </source>
</reference>
<dbReference type="InterPro" id="IPR050644">
    <property type="entry name" value="PG_Glycine_Bridge_Synth"/>
</dbReference>
<dbReference type="eggNOG" id="arCOG03320">
    <property type="taxonomic scope" value="Archaea"/>
</dbReference>
<dbReference type="EMBL" id="AOMB01000043">
    <property type="protein sequence ID" value="EMA35763.1"/>
    <property type="molecule type" value="Genomic_DNA"/>
</dbReference>
<evidence type="ECO:0000259" key="1">
    <source>
        <dbReference type="Pfam" id="PF13480"/>
    </source>
</evidence>
<proteinExistence type="predicted"/>
<dbReference type="InterPro" id="IPR016181">
    <property type="entry name" value="Acyl_CoA_acyltransferase"/>
</dbReference>
<dbReference type="OrthoDB" id="140543at2157"/>
<dbReference type="Proteomes" id="UP000011566">
    <property type="component" value="Unassembled WGS sequence"/>
</dbReference>
<accession>M0LRN6</accession>
<dbReference type="Gene3D" id="3.40.630.30">
    <property type="match status" value="1"/>
</dbReference>
<keyword evidence="3" id="KW-1185">Reference proteome</keyword>